<dbReference type="Pfam" id="PF00583">
    <property type="entry name" value="Acetyltransf_1"/>
    <property type="match status" value="1"/>
</dbReference>
<accession>A0ABP9HU04</accession>
<dbReference type="InterPro" id="IPR000182">
    <property type="entry name" value="GNAT_dom"/>
</dbReference>
<protein>
    <recommendedName>
        <fullName evidence="1">N-acetyltransferase domain-containing protein</fullName>
    </recommendedName>
</protein>
<dbReference type="Proteomes" id="UP001500466">
    <property type="component" value="Unassembled WGS sequence"/>
</dbReference>
<name>A0ABP9HU04_9ACTN</name>
<organism evidence="2 3">
    <name type="scientific">Yinghuangia aomiensis</name>
    <dbReference type="NCBI Taxonomy" id="676205"/>
    <lineage>
        <taxon>Bacteria</taxon>
        <taxon>Bacillati</taxon>
        <taxon>Actinomycetota</taxon>
        <taxon>Actinomycetes</taxon>
        <taxon>Kitasatosporales</taxon>
        <taxon>Streptomycetaceae</taxon>
        <taxon>Yinghuangia</taxon>
    </lineage>
</organism>
<dbReference type="EMBL" id="BAABHS010000020">
    <property type="protein sequence ID" value="GAA4978526.1"/>
    <property type="molecule type" value="Genomic_DNA"/>
</dbReference>
<dbReference type="InterPro" id="IPR016181">
    <property type="entry name" value="Acyl_CoA_acyltransferase"/>
</dbReference>
<dbReference type="RefSeq" id="WP_345678222.1">
    <property type="nucleotide sequence ID" value="NZ_BAABHS010000020.1"/>
</dbReference>
<reference evidence="3" key="1">
    <citation type="journal article" date="2019" name="Int. J. Syst. Evol. Microbiol.">
        <title>The Global Catalogue of Microorganisms (GCM) 10K type strain sequencing project: providing services to taxonomists for standard genome sequencing and annotation.</title>
        <authorList>
            <consortium name="The Broad Institute Genomics Platform"/>
            <consortium name="The Broad Institute Genome Sequencing Center for Infectious Disease"/>
            <person name="Wu L."/>
            <person name="Ma J."/>
        </authorList>
    </citation>
    <scope>NUCLEOTIDE SEQUENCE [LARGE SCALE GENOMIC DNA]</scope>
    <source>
        <strain evidence="3">JCM 17986</strain>
    </source>
</reference>
<comment type="caution">
    <text evidence="2">The sequence shown here is derived from an EMBL/GenBank/DDBJ whole genome shotgun (WGS) entry which is preliminary data.</text>
</comment>
<evidence type="ECO:0000313" key="3">
    <source>
        <dbReference type="Proteomes" id="UP001500466"/>
    </source>
</evidence>
<dbReference type="PROSITE" id="PS51186">
    <property type="entry name" value="GNAT"/>
    <property type="match status" value="1"/>
</dbReference>
<feature type="domain" description="N-acetyltransferase" evidence="1">
    <location>
        <begin position="16"/>
        <end position="172"/>
    </location>
</feature>
<evidence type="ECO:0000313" key="2">
    <source>
        <dbReference type="EMBL" id="GAA4978526.1"/>
    </source>
</evidence>
<evidence type="ECO:0000259" key="1">
    <source>
        <dbReference type="PROSITE" id="PS51186"/>
    </source>
</evidence>
<keyword evidence="3" id="KW-1185">Reference proteome</keyword>
<sequence length="175" mass="19354">MKILRAGEAHLAAIAALARSRSLSQLEDATARREGFLVSGYDEHVYRARLSAAEHFHVAMENGTVIGFVLAYSNLHFDADEWLNHHVAKELGQILVVKQVCVSRGAADSGVGSRLYRYILDRWTTTPVVAAVVAEPNNEASAAFHTKHGFTIMLSLRPQDGRLRNVWVRPRPTAP</sequence>
<gene>
    <name evidence="2" type="ORF">GCM10023205_53270</name>
</gene>
<dbReference type="Gene3D" id="3.40.630.30">
    <property type="match status" value="1"/>
</dbReference>
<dbReference type="SUPFAM" id="SSF55729">
    <property type="entry name" value="Acyl-CoA N-acyltransferases (Nat)"/>
    <property type="match status" value="1"/>
</dbReference>
<proteinExistence type="predicted"/>